<name>A0AAE0GXY4_9CHLO</name>
<feature type="compositionally biased region" description="Gly residues" evidence="2">
    <location>
        <begin position="276"/>
        <end position="294"/>
    </location>
</feature>
<sequence>MAGSAEETVPAAGATAANTSAAGAIPAGPSSELEAFVAQQTALMNTMMLQMNDLTDRVAVAEAASEMAAAQMTATAQSSDAELEALRKLLYVPHVAGNPFPPRPSTLESDMPQMYDLYNDKTYDLSKRTNSSMHYEQLVLAPSLSYLHVAVAHSESTLDWLEDPTDLPNIEELAERIFAAHNTLKGAFALLSNRYTMIQLRAGMESDATIHGGADALRAKLAFIEEKVYAGTEGLVTDSVLTKWLKEFDNTKAEAVMNTHAKASAKTSTFRDRQGGGKGKGASKGEGGRGNGKGGEGEEQKGSMASGWRQQRSAAVDHARSSHAVDHGAAKALRSWGVLGERQQLEWMRAETERCLHTGAWVGIDKDFQEYMQFYVGGELFQCGALPFGWNDSPRIFVKFMQVLAECLRSPRAAEDRREVRKLRDGSTVRKRWAARRRVKGCGREEHQQVPRHSRQAAEDPRAGQSASQRSIEAETLAAGTAACRLHGPVSVGVPGGAPGKVVPERVVLRPLHQAGVGLEGEAHPAGMDGRGVVAATAGLELVEREEDMAEPDEGQAAHRLLPLRLGGSAEPEACRKGLLGDELRHLHITHLELEAVYKTVQSFLRELTGKDLDDRRLNRRWFDWADMEWHKHTVDRFASEISTQLPRYYAQWYGPGCEGVDSLAYSWLGEVNWPIDNAWYPGKVGDTDEHSMTRVTYDDGDVELLDMHTEQYRIVPPAKGERVNEWDTALEGRWRSELGESSLTELAVQMEGAALQDTTLGNYRPKAAAFMQFCVAEGRSWLPATEATVRLYIVHVMSKGTIKAASLQPYLSAVNNYHEDMGFDGLAKGRSVSRAVKGMASLQVAAADTQDEEETVRTWLPARHVARVHAHGLAMRPTGRAEMELQRACTYVVFAFVTFGRPGTGVSMQKSRIAVADDVISVVLHKEKGRGHVRLKRGLTIPAAGVEGLVQLLEHWQGARDGWRQRTSSPCGEAEGTNYGRLPWEQERLTSAQANGWAQMQQAAMTQHNKVFPSILQQGKDLATQVSNVEANARQLGDLAAQVFAVEANVWEANHETVGKTGDSEVKRLREPPNVERAREKNPSPAEPLAHENSMPLLYNFCGG</sequence>
<dbReference type="GO" id="GO:0003677">
    <property type="term" value="F:DNA binding"/>
    <property type="evidence" value="ECO:0007669"/>
    <property type="project" value="UniProtKB-KW"/>
</dbReference>
<evidence type="ECO:0000313" key="3">
    <source>
        <dbReference type="EMBL" id="KAK3285471.1"/>
    </source>
</evidence>
<organism evidence="3 4">
    <name type="scientific">Cymbomonas tetramitiformis</name>
    <dbReference type="NCBI Taxonomy" id="36881"/>
    <lineage>
        <taxon>Eukaryota</taxon>
        <taxon>Viridiplantae</taxon>
        <taxon>Chlorophyta</taxon>
        <taxon>Pyramimonadophyceae</taxon>
        <taxon>Pyramimonadales</taxon>
        <taxon>Pyramimonadaceae</taxon>
        <taxon>Cymbomonas</taxon>
    </lineage>
</organism>
<dbReference type="Gene3D" id="1.10.150.130">
    <property type="match status" value="1"/>
</dbReference>
<feature type="compositionally biased region" description="Basic and acidic residues" evidence="2">
    <location>
        <begin position="1059"/>
        <end position="1083"/>
    </location>
</feature>
<evidence type="ECO:0000256" key="2">
    <source>
        <dbReference type="SAM" id="MobiDB-lite"/>
    </source>
</evidence>
<dbReference type="Proteomes" id="UP001190700">
    <property type="component" value="Unassembled WGS sequence"/>
</dbReference>
<evidence type="ECO:0000313" key="4">
    <source>
        <dbReference type="Proteomes" id="UP001190700"/>
    </source>
</evidence>
<dbReference type="InterPro" id="IPR052055">
    <property type="entry name" value="Hepadnavirus_pol/RT"/>
</dbReference>
<gene>
    <name evidence="3" type="ORF">CYMTET_6919</name>
</gene>
<dbReference type="InterPro" id="IPR043502">
    <property type="entry name" value="DNA/RNA_pol_sf"/>
</dbReference>
<feature type="region of interest" description="Disordered" evidence="2">
    <location>
        <begin position="434"/>
        <end position="472"/>
    </location>
</feature>
<dbReference type="Gene3D" id="2.30.30.140">
    <property type="match status" value="1"/>
</dbReference>
<dbReference type="SUPFAM" id="SSF47823">
    <property type="entry name" value="lambda integrase-like, N-terminal domain"/>
    <property type="match status" value="1"/>
</dbReference>
<accession>A0AAE0GXY4</accession>
<feature type="region of interest" description="Disordered" evidence="2">
    <location>
        <begin position="259"/>
        <end position="321"/>
    </location>
</feature>
<dbReference type="PANTHER" id="PTHR33050">
    <property type="entry name" value="REVERSE TRANSCRIPTASE DOMAIN-CONTAINING PROTEIN"/>
    <property type="match status" value="1"/>
</dbReference>
<evidence type="ECO:0000256" key="1">
    <source>
        <dbReference type="ARBA" id="ARBA00023125"/>
    </source>
</evidence>
<comment type="caution">
    <text evidence="3">The sequence shown here is derived from an EMBL/GenBank/DDBJ whole genome shotgun (WGS) entry which is preliminary data.</text>
</comment>
<dbReference type="PANTHER" id="PTHR33050:SF7">
    <property type="entry name" value="RIBONUCLEASE H"/>
    <property type="match status" value="1"/>
</dbReference>
<dbReference type="InterPro" id="IPR010998">
    <property type="entry name" value="Integrase_recombinase_N"/>
</dbReference>
<reference evidence="3 4" key="1">
    <citation type="journal article" date="2015" name="Genome Biol. Evol.">
        <title>Comparative Genomics of a Bacterivorous Green Alga Reveals Evolutionary Causalities and Consequences of Phago-Mixotrophic Mode of Nutrition.</title>
        <authorList>
            <person name="Burns J.A."/>
            <person name="Paasch A."/>
            <person name="Narechania A."/>
            <person name="Kim E."/>
        </authorList>
    </citation>
    <scope>NUCLEOTIDE SEQUENCE [LARGE SCALE GENOMIC DNA]</scope>
    <source>
        <strain evidence="3 4">PLY_AMNH</strain>
    </source>
</reference>
<feature type="region of interest" description="Disordered" evidence="2">
    <location>
        <begin position="1059"/>
        <end position="1092"/>
    </location>
</feature>
<dbReference type="AlphaFoldDB" id="A0AAE0GXY4"/>
<protein>
    <submittedName>
        <fullName evidence="3">Uncharacterized protein</fullName>
    </submittedName>
</protein>
<keyword evidence="4" id="KW-1185">Reference proteome</keyword>
<proteinExistence type="predicted"/>
<dbReference type="EMBL" id="LGRX02001799">
    <property type="protein sequence ID" value="KAK3285471.1"/>
    <property type="molecule type" value="Genomic_DNA"/>
</dbReference>
<keyword evidence="1" id="KW-0238">DNA-binding</keyword>
<dbReference type="SUPFAM" id="SSF56672">
    <property type="entry name" value="DNA/RNA polymerases"/>
    <property type="match status" value="1"/>
</dbReference>